<feature type="domain" description="F-box" evidence="1">
    <location>
        <begin position="324"/>
        <end position="369"/>
    </location>
</feature>
<dbReference type="Gene3D" id="1.20.1280.50">
    <property type="match status" value="1"/>
</dbReference>
<dbReference type="InterPro" id="IPR006527">
    <property type="entry name" value="F-box-assoc_dom_typ1"/>
</dbReference>
<proteinExistence type="predicted"/>
<dbReference type="InterPro" id="IPR050233">
    <property type="entry name" value="A_thaliana_F-box"/>
</dbReference>
<gene>
    <name evidence="2" type="primary">A09p053240.1_BraROA</name>
    <name evidence="2" type="ORF">IGI04_037085</name>
</gene>
<dbReference type="Pfam" id="PF00646">
    <property type="entry name" value="F-box"/>
    <property type="match status" value="1"/>
</dbReference>
<dbReference type="Proteomes" id="UP000823674">
    <property type="component" value="Chromosome A09"/>
</dbReference>
<keyword evidence="3" id="KW-1185">Reference proteome</keyword>
<dbReference type="Pfam" id="PF07734">
    <property type="entry name" value="FBA_1"/>
    <property type="match status" value="3"/>
</dbReference>
<protein>
    <recommendedName>
        <fullName evidence="1">F-box domain-containing protein</fullName>
    </recommendedName>
</protein>
<dbReference type="SUPFAM" id="SSF81383">
    <property type="entry name" value="F-box domain"/>
    <property type="match status" value="1"/>
</dbReference>
<dbReference type="PANTHER" id="PTHR47993:SF327">
    <property type="entry name" value="F-BOX ASSOCIATED DOMAIN-CONTAINING PROTEIN"/>
    <property type="match status" value="1"/>
</dbReference>
<comment type="caution">
    <text evidence="2">The sequence shown here is derived from an EMBL/GenBank/DDBJ whole genome shotgun (WGS) entry which is preliminary data.</text>
</comment>
<evidence type="ECO:0000313" key="3">
    <source>
        <dbReference type="Proteomes" id="UP000823674"/>
    </source>
</evidence>
<dbReference type="CDD" id="cd22157">
    <property type="entry name" value="F-box_AtFBW1-like"/>
    <property type="match status" value="1"/>
</dbReference>
<dbReference type="SMART" id="SM00256">
    <property type="entry name" value="FBOX"/>
    <property type="match status" value="1"/>
</dbReference>
<dbReference type="EMBL" id="JADBGQ010000008">
    <property type="protein sequence ID" value="KAG5385615.1"/>
    <property type="molecule type" value="Genomic_DNA"/>
</dbReference>
<name>A0ABQ7LIZ5_BRACM</name>
<organism evidence="2 3">
    <name type="scientific">Brassica rapa subsp. trilocularis</name>
    <dbReference type="NCBI Taxonomy" id="1813537"/>
    <lineage>
        <taxon>Eukaryota</taxon>
        <taxon>Viridiplantae</taxon>
        <taxon>Streptophyta</taxon>
        <taxon>Embryophyta</taxon>
        <taxon>Tracheophyta</taxon>
        <taxon>Spermatophyta</taxon>
        <taxon>Magnoliopsida</taxon>
        <taxon>eudicotyledons</taxon>
        <taxon>Gunneridae</taxon>
        <taxon>Pentapetalae</taxon>
        <taxon>rosids</taxon>
        <taxon>malvids</taxon>
        <taxon>Brassicales</taxon>
        <taxon>Brassicaceae</taxon>
        <taxon>Brassiceae</taxon>
        <taxon>Brassica</taxon>
    </lineage>
</organism>
<accession>A0ABQ7LIZ5</accession>
<reference evidence="2 3" key="1">
    <citation type="submission" date="2021-03" db="EMBL/GenBank/DDBJ databases">
        <authorList>
            <person name="King G.J."/>
            <person name="Bancroft I."/>
            <person name="Baten A."/>
            <person name="Bloomfield J."/>
            <person name="Borpatragohain P."/>
            <person name="He Z."/>
            <person name="Irish N."/>
            <person name="Irwin J."/>
            <person name="Liu K."/>
            <person name="Mauleon R.P."/>
            <person name="Moore J."/>
            <person name="Morris R."/>
            <person name="Ostergaard L."/>
            <person name="Wang B."/>
            <person name="Wells R."/>
        </authorList>
    </citation>
    <scope>NUCLEOTIDE SEQUENCE [LARGE SCALE GENOMIC DNA]</scope>
    <source>
        <strain evidence="2">R-o-18</strain>
        <tissue evidence="2">Leaf</tissue>
    </source>
</reference>
<dbReference type="InterPro" id="IPR001810">
    <property type="entry name" value="F-box_dom"/>
</dbReference>
<dbReference type="NCBIfam" id="TIGR01640">
    <property type="entry name" value="F_box_assoc_1"/>
    <property type="match status" value="3"/>
</dbReference>
<dbReference type="PANTHER" id="PTHR47993">
    <property type="entry name" value="OS09G0372900 PROTEIN-RELATED"/>
    <property type="match status" value="1"/>
</dbReference>
<dbReference type="SUPFAM" id="SSF50965">
    <property type="entry name" value="Galactose oxidase, central domain"/>
    <property type="match status" value="1"/>
</dbReference>
<sequence length="726" mass="83164">MHADKIRAVREGESMIVAVMDYNLYLTRVVLVDNEDPIIEWEGKLNQQTRISKVFHCDGLLLCVLKDDHTKVVVWNPYWGQTRLIESRYSWGHKRLCLALGYEDKGSSRSYKFLRFIDCGVTLKGNTYWPATKGRNPVDEFDDHIICFDFTSESFDPLLRLPFDVGRDDDVTLSCVREEKLAVLITHNEVGPMEFEIWITAKIEAGEVLWSKFLSVVDTVPYPLITSKSFFIDEEKKVAMGYSKTFNIVGKAEYFKKLELAGRDRNGKVKVCSYAPSLVHIKQPGAGGNSLVLKGTVCALAAPVNNADMIFTSSQDKSVQIETVTKISDLPENLVEEILSKVPLKSMRAVRLTCKHWEALSKSRSFSKMHIDKIRSGESLMIAKMGMGCNLYLVRIVLGGVNEDPFIECQDRLTCKDKQTKISQVFHCDGLLLWVLRMRDDVTKYIVWNPYLGQTRSIESPYSHRPAGWNWFTYALGYEDKGSTCRGYKLLRFRDKFFDTPMHQYSCYEIYDFDSSTWKRLDITPNSSRRLPYWGGVSLKGNTYWLASQRNTGQDLLDDHIICFDFTSESFGPLLPLPFYAGANDDVTIACVREDKLALSLSRINEAGELEFEIWSTKIEAEKVSWTKFLTVETEMELHPLFNSGSFFIDEEKKVAMSYSKTFNIVGEDGYLKKLKFRERLGIDRNCSVMLSSYFPSLVHIKQPAVGDKRKQHKDFEAQGYDKKKG</sequence>
<dbReference type="InterPro" id="IPR017451">
    <property type="entry name" value="F-box-assoc_interact_dom"/>
</dbReference>
<dbReference type="InterPro" id="IPR011043">
    <property type="entry name" value="Gal_Oxase/kelch_b-propeller"/>
</dbReference>
<evidence type="ECO:0000313" key="2">
    <source>
        <dbReference type="EMBL" id="KAG5385615.1"/>
    </source>
</evidence>
<evidence type="ECO:0000259" key="1">
    <source>
        <dbReference type="PROSITE" id="PS50181"/>
    </source>
</evidence>
<dbReference type="InterPro" id="IPR036047">
    <property type="entry name" value="F-box-like_dom_sf"/>
</dbReference>
<dbReference type="PROSITE" id="PS50181">
    <property type="entry name" value="FBOX"/>
    <property type="match status" value="1"/>
</dbReference>